<evidence type="ECO:0000313" key="1">
    <source>
        <dbReference type="EMBL" id="KAJ7301054.1"/>
    </source>
</evidence>
<proteinExistence type="predicted"/>
<dbReference type="EMBL" id="JARIHO010000145">
    <property type="protein sequence ID" value="KAJ7301054.1"/>
    <property type="molecule type" value="Genomic_DNA"/>
</dbReference>
<accession>A0AAD6YY88</accession>
<dbReference type="Proteomes" id="UP001218218">
    <property type="component" value="Unassembled WGS sequence"/>
</dbReference>
<reference evidence="1" key="1">
    <citation type="submission" date="2023-03" db="EMBL/GenBank/DDBJ databases">
        <title>Massive genome expansion in bonnet fungi (Mycena s.s.) driven by repeated elements and novel gene families across ecological guilds.</title>
        <authorList>
            <consortium name="Lawrence Berkeley National Laboratory"/>
            <person name="Harder C.B."/>
            <person name="Miyauchi S."/>
            <person name="Viragh M."/>
            <person name="Kuo A."/>
            <person name="Thoen E."/>
            <person name="Andreopoulos B."/>
            <person name="Lu D."/>
            <person name="Skrede I."/>
            <person name="Drula E."/>
            <person name="Henrissat B."/>
            <person name="Morin E."/>
            <person name="Kohler A."/>
            <person name="Barry K."/>
            <person name="LaButti K."/>
            <person name="Morin E."/>
            <person name="Salamov A."/>
            <person name="Lipzen A."/>
            <person name="Mereny Z."/>
            <person name="Hegedus B."/>
            <person name="Baldrian P."/>
            <person name="Stursova M."/>
            <person name="Weitz H."/>
            <person name="Taylor A."/>
            <person name="Grigoriev I.V."/>
            <person name="Nagy L.G."/>
            <person name="Martin F."/>
            <person name="Kauserud H."/>
        </authorList>
    </citation>
    <scope>NUCLEOTIDE SEQUENCE</scope>
    <source>
        <strain evidence="1">CBHHK002</strain>
    </source>
</reference>
<keyword evidence="2" id="KW-1185">Reference proteome</keyword>
<evidence type="ECO:0000313" key="2">
    <source>
        <dbReference type="Proteomes" id="UP001218218"/>
    </source>
</evidence>
<protein>
    <submittedName>
        <fullName evidence="1">Uncharacterized protein</fullName>
    </submittedName>
</protein>
<feature type="non-terminal residue" evidence="1">
    <location>
        <position position="1"/>
    </location>
</feature>
<organism evidence="1 2">
    <name type="scientific">Mycena albidolilacea</name>
    <dbReference type="NCBI Taxonomy" id="1033008"/>
    <lineage>
        <taxon>Eukaryota</taxon>
        <taxon>Fungi</taxon>
        <taxon>Dikarya</taxon>
        <taxon>Basidiomycota</taxon>
        <taxon>Agaricomycotina</taxon>
        <taxon>Agaricomycetes</taxon>
        <taxon>Agaricomycetidae</taxon>
        <taxon>Agaricales</taxon>
        <taxon>Marasmiineae</taxon>
        <taxon>Mycenaceae</taxon>
        <taxon>Mycena</taxon>
    </lineage>
</organism>
<comment type="caution">
    <text evidence="1">The sequence shown here is derived from an EMBL/GenBank/DDBJ whole genome shotgun (WGS) entry which is preliminary data.</text>
</comment>
<gene>
    <name evidence="1" type="ORF">DFH08DRAFT_724710</name>
</gene>
<dbReference type="AlphaFoldDB" id="A0AAD6YY88"/>
<name>A0AAD6YY88_9AGAR</name>
<sequence>KSVDLAGDDLQRFHDNKSIFIDLGIRENFNIPKFHNISHYPMFIKLVGILDNCNTEHTERLHIDFAKDAYRATNCKDEYLQMTLWLERKEKILCHDKFICWRCAGSPPPTTKNSDWRPADHLQHRHLEMTKSPSVYGVKVPTLSAQYGAINFRDAFTYFVIGFKNPEFSRRQREVAADNFFLPFQSVSVYHTINFWNEDPLGWEDKSDALNVVHVKPGYVNKQGRIIGGRFDTVIVNDGTGKHSGGSGYRVGQVRVVFSLTERALKHLFPNERPHHHLAYVEWFSKFPNTPEPNHAITAFRPLIGRGCRALPPSATLCLPYATGSAEKAEHSATIIPVANIHRSVQLFPEFGPIAPRDWTSQNVLERCRKFYVSPWSDRHSYVTIR</sequence>